<protein>
    <submittedName>
        <fullName evidence="2">Uncharacterized protein</fullName>
    </submittedName>
</protein>
<gene>
    <name evidence="2" type="primary">ORF127104</name>
    <name evidence="3" type="synonym">ORF127113</name>
</gene>
<evidence type="ECO:0000256" key="1">
    <source>
        <dbReference type="SAM" id="MobiDB-lite"/>
    </source>
</evidence>
<feature type="region of interest" description="Disordered" evidence="1">
    <location>
        <begin position="390"/>
        <end position="416"/>
    </location>
</feature>
<evidence type="ECO:0000313" key="2">
    <source>
        <dbReference type="EMBL" id="CEK81639.1"/>
    </source>
</evidence>
<evidence type="ECO:0000313" key="3">
    <source>
        <dbReference type="EMBL" id="CEK81640.1"/>
    </source>
</evidence>
<feature type="compositionally biased region" description="Basic and acidic residues" evidence="1">
    <location>
        <begin position="767"/>
        <end position="780"/>
    </location>
</feature>
<reference evidence="2" key="1">
    <citation type="submission" date="2014-12" db="EMBL/GenBank/DDBJ databases">
        <title>Insight into the proteome of Arion vulgaris.</title>
        <authorList>
            <person name="Aradska J."/>
            <person name="Bulat T."/>
            <person name="Smidak R."/>
            <person name="Sarate P."/>
            <person name="Gangsoo J."/>
            <person name="Sialana F."/>
            <person name="Bilban M."/>
            <person name="Lubec G."/>
        </authorList>
    </citation>
    <scope>NUCLEOTIDE SEQUENCE</scope>
    <source>
        <tissue evidence="2">Skin</tissue>
    </source>
</reference>
<dbReference type="EMBL" id="HACG01034775">
    <property type="protein sequence ID" value="CEK81640.1"/>
    <property type="molecule type" value="Transcribed_RNA"/>
</dbReference>
<feature type="region of interest" description="Disordered" evidence="1">
    <location>
        <begin position="767"/>
        <end position="787"/>
    </location>
</feature>
<feature type="region of interest" description="Disordered" evidence="1">
    <location>
        <begin position="503"/>
        <end position="529"/>
    </location>
</feature>
<dbReference type="AlphaFoldDB" id="A0A0B7AKS0"/>
<dbReference type="PANTHER" id="PTHR21937:SF5">
    <property type="entry name" value="GENE 973-RELATED"/>
    <property type="match status" value="1"/>
</dbReference>
<proteinExistence type="predicted"/>
<dbReference type="InterPro" id="IPR031440">
    <property type="entry name" value="DUF4670"/>
</dbReference>
<dbReference type="PANTHER" id="PTHR21937">
    <property type="entry name" value="CCDC66 DOMAIN-CONTAINING PROTEIN"/>
    <property type="match status" value="1"/>
</dbReference>
<accession>A0A0B7AKS0</accession>
<organism evidence="2">
    <name type="scientific">Arion vulgaris</name>
    <dbReference type="NCBI Taxonomy" id="1028688"/>
    <lineage>
        <taxon>Eukaryota</taxon>
        <taxon>Metazoa</taxon>
        <taxon>Spiralia</taxon>
        <taxon>Lophotrochozoa</taxon>
        <taxon>Mollusca</taxon>
        <taxon>Gastropoda</taxon>
        <taxon>Heterobranchia</taxon>
        <taxon>Euthyneura</taxon>
        <taxon>Panpulmonata</taxon>
        <taxon>Eupulmonata</taxon>
        <taxon>Stylommatophora</taxon>
        <taxon>Helicina</taxon>
        <taxon>Arionoidea</taxon>
        <taxon>Arionidae</taxon>
        <taxon>Arion</taxon>
    </lineage>
</organism>
<dbReference type="EMBL" id="HACG01034774">
    <property type="protein sequence ID" value="CEK81639.1"/>
    <property type="molecule type" value="Transcribed_RNA"/>
</dbReference>
<sequence length="787" mass="87279">MSGGTLNLSLLSRGVGEVHTNGHEKIDVYFEPEDYLNFSTPSEGMHLPTAESKYPSTITDNLTTGYSREFQELRVPKTYSTRKGALLLFSEDLAQKYAVADLEASETVTNKHKVYLRTVEDLANSILKYGSQGHVNDNFYLKFARAHCGTFERQFRPGFSAKRYLSTWTRTWDDSVYDNIIKNGYIAEQSMYQFKLSAPNFRRRLVYEDLSRMPEPYKLMRNMLMMPGSLSGYTFYSTPSQEFDDAGDDQAQHNITNDKSDRLHNIRVIKTSGSVQKEVVYSELDRLSQKEVITDLLVKSAVHYALKTQEEVYKDMVDREISGEEYGENDEEVDEEQGFISSIQEFDMKVAVQSLLDSEHGRLTLGANLSGIGDHSQNADRSGAFKPGTLYSRFSKHQGSHRSSWSGDGSESEKEYVGDVQNVSRRSSSESMTSFSNVPVLPPIRPALSPIKDVSREASQHITLPSLGQGRALVTEAVTSNLAAGIPSSSSFFKSVTGTTKAHGNWKSMDWKSGGESHPGPKKGSRIMAPDGEIISVGGSVVRNNGHDGDIDSLIDVPGQILQSKDVNTDQPSVSDDNVAEKTIENTSTTMIRNKKLHKKKLGGSQRSNVTEYDIMDMLNNHARQVAENVLAHPSAGTDLETDVKLAAELWPKTHSLKLLPRGGEVKADVIGEVIRSRSANSETSSADEYKSLIKKSLNTAVARAAGLEPDSMYDDAEISSDLLETLANQKMTSDQIELVMDSQGHPRIQAKVQQTEDLEIVQDGHRHFIPGKKEEDVADRTSPSQI</sequence>
<name>A0A0B7AKS0_9EUPU</name>